<dbReference type="SUPFAM" id="SSF57667">
    <property type="entry name" value="beta-beta-alpha zinc fingers"/>
    <property type="match status" value="1"/>
</dbReference>
<comment type="caution">
    <text evidence="3">The sequence shown here is derived from an EMBL/GenBank/DDBJ whole genome shotgun (WGS) entry which is preliminary data.</text>
</comment>
<keyword evidence="4" id="KW-1185">Reference proteome</keyword>
<dbReference type="PROSITE" id="PS50157">
    <property type="entry name" value="ZINC_FINGER_C2H2_2"/>
    <property type="match status" value="2"/>
</dbReference>
<protein>
    <recommendedName>
        <fullName evidence="2">C2H2-type domain-containing protein</fullName>
    </recommendedName>
</protein>
<gene>
    <name evidence="3" type="ORF">ONE63_001000</name>
</gene>
<evidence type="ECO:0000313" key="4">
    <source>
        <dbReference type="Proteomes" id="UP001075354"/>
    </source>
</evidence>
<dbReference type="GO" id="GO:0008270">
    <property type="term" value="F:zinc ion binding"/>
    <property type="evidence" value="ECO:0007669"/>
    <property type="project" value="UniProtKB-KW"/>
</dbReference>
<dbReference type="SMART" id="SM00355">
    <property type="entry name" value="ZnF_C2H2"/>
    <property type="match status" value="2"/>
</dbReference>
<dbReference type="PROSITE" id="PS00028">
    <property type="entry name" value="ZINC_FINGER_C2H2_1"/>
    <property type="match status" value="2"/>
</dbReference>
<dbReference type="Gene3D" id="3.30.160.60">
    <property type="entry name" value="Classic Zinc Finger"/>
    <property type="match status" value="1"/>
</dbReference>
<proteinExistence type="predicted"/>
<organism evidence="3 4">
    <name type="scientific">Megalurothrips usitatus</name>
    <name type="common">bean blossom thrips</name>
    <dbReference type="NCBI Taxonomy" id="439358"/>
    <lineage>
        <taxon>Eukaryota</taxon>
        <taxon>Metazoa</taxon>
        <taxon>Ecdysozoa</taxon>
        <taxon>Arthropoda</taxon>
        <taxon>Hexapoda</taxon>
        <taxon>Insecta</taxon>
        <taxon>Pterygota</taxon>
        <taxon>Neoptera</taxon>
        <taxon>Paraneoptera</taxon>
        <taxon>Thysanoptera</taxon>
        <taxon>Terebrantia</taxon>
        <taxon>Thripoidea</taxon>
        <taxon>Thripidae</taxon>
        <taxon>Megalurothrips</taxon>
    </lineage>
</organism>
<dbReference type="Proteomes" id="UP001075354">
    <property type="component" value="Chromosome 10"/>
</dbReference>
<sequence length="182" mass="21226">MIRWGLLCLLYKIRDQYRYEYDNPQGVRVRMKQVTIGGDLSSSDTDGEYAFEEWTFRGALDAGSDDNALSASGGENDCESDKESVIFLREIPKRTTQLKYRCSNCKFRCIKRDSMLDPLWRHLRRNPPCKICEKTFESVSSLKEHKVLFHFQSEFKCPICKSSFVNQRDVINHLSAVHNKKK</sequence>
<keyword evidence="1" id="KW-0862">Zinc</keyword>
<keyword evidence="1" id="KW-0479">Metal-binding</keyword>
<dbReference type="EMBL" id="JAPTSV010000010">
    <property type="protein sequence ID" value="KAJ1523107.1"/>
    <property type="molecule type" value="Genomic_DNA"/>
</dbReference>
<dbReference type="InterPro" id="IPR036236">
    <property type="entry name" value="Znf_C2H2_sf"/>
</dbReference>
<dbReference type="AlphaFoldDB" id="A0AAV7XHK6"/>
<feature type="domain" description="C2H2-type" evidence="2">
    <location>
        <begin position="127"/>
        <end position="155"/>
    </location>
</feature>
<evidence type="ECO:0000259" key="2">
    <source>
        <dbReference type="PROSITE" id="PS50157"/>
    </source>
</evidence>
<feature type="domain" description="C2H2-type" evidence="2">
    <location>
        <begin position="155"/>
        <end position="182"/>
    </location>
</feature>
<dbReference type="InterPro" id="IPR013087">
    <property type="entry name" value="Znf_C2H2_type"/>
</dbReference>
<keyword evidence="1" id="KW-0863">Zinc-finger</keyword>
<accession>A0AAV7XHK6</accession>
<dbReference type="Pfam" id="PF00096">
    <property type="entry name" value="zf-C2H2"/>
    <property type="match status" value="2"/>
</dbReference>
<evidence type="ECO:0000313" key="3">
    <source>
        <dbReference type="EMBL" id="KAJ1523107.1"/>
    </source>
</evidence>
<name>A0AAV7XHK6_9NEOP</name>
<reference evidence="3" key="1">
    <citation type="submission" date="2022-12" db="EMBL/GenBank/DDBJ databases">
        <title>Chromosome-level genome assembly of the bean flower thrips Megalurothrips usitatus.</title>
        <authorList>
            <person name="Ma L."/>
            <person name="Liu Q."/>
            <person name="Li H."/>
            <person name="Cai W."/>
        </authorList>
    </citation>
    <scope>NUCLEOTIDE SEQUENCE</scope>
    <source>
        <strain evidence="3">Cailab_2022a</strain>
    </source>
</reference>
<evidence type="ECO:0000256" key="1">
    <source>
        <dbReference type="PROSITE-ProRule" id="PRU00042"/>
    </source>
</evidence>